<protein>
    <submittedName>
        <fullName evidence="1">XRE family transcriptional regulator</fullName>
    </submittedName>
</protein>
<dbReference type="Gene3D" id="1.10.260.40">
    <property type="entry name" value="lambda repressor-like DNA-binding domains"/>
    <property type="match status" value="1"/>
</dbReference>
<evidence type="ECO:0000313" key="2">
    <source>
        <dbReference type="Proteomes" id="UP000267081"/>
    </source>
</evidence>
<gene>
    <name evidence="1" type="ORF">EIY87_22020</name>
</gene>
<comment type="caution">
    <text evidence="1">The sequence shown here is derived from an EMBL/GenBank/DDBJ whole genome shotgun (WGS) entry which is preliminary data.</text>
</comment>
<reference evidence="1 2" key="1">
    <citation type="submission" date="2018-12" db="EMBL/GenBank/DDBJ databases">
        <title>Amycolatopsis eburnea sp. nov. actinomycete associate with arbuscular mycorrhiza fungal spore.</title>
        <authorList>
            <person name="Lumyong S."/>
            <person name="Chaiya L."/>
        </authorList>
    </citation>
    <scope>NUCLEOTIDE SEQUENCE [LARGE SCALE GENOMIC DNA]</scope>
    <source>
        <strain evidence="1 2">GLM-1</strain>
    </source>
</reference>
<dbReference type="Proteomes" id="UP000267081">
    <property type="component" value="Unassembled WGS sequence"/>
</dbReference>
<dbReference type="CDD" id="cd00093">
    <property type="entry name" value="HTH_XRE"/>
    <property type="match status" value="1"/>
</dbReference>
<organism evidence="1 2">
    <name type="scientific">Amycolatopsis eburnea</name>
    <dbReference type="NCBI Taxonomy" id="2267691"/>
    <lineage>
        <taxon>Bacteria</taxon>
        <taxon>Bacillati</taxon>
        <taxon>Actinomycetota</taxon>
        <taxon>Actinomycetes</taxon>
        <taxon>Pseudonocardiales</taxon>
        <taxon>Pseudonocardiaceae</taxon>
        <taxon>Amycolatopsis</taxon>
    </lineage>
</organism>
<dbReference type="AlphaFoldDB" id="A0A3R9DZ39"/>
<dbReference type="OrthoDB" id="3213425at2"/>
<keyword evidence="2" id="KW-1185">Reference proteome</keyword>
<dbReference type="EMBL" id="RSEC01000048">
    <property type="protein sequence ID" value="RSD16603.1"/>
    <property type="molecule type" value="Genomic_DNA"/>
</dbReference>
<dbReference type="InterPro" id="IPR010982">
    <property type="entry name" value="Lambda_DNA-bd_dom_sf"/>
</dbReference>
<name>A0A3R9DZ39_9PSEU</name>
<dbReference type="InterPro" id="IPR001387">
    <property type="entry name" value="Cro/C1-type_HTH"/>
</dbReference>
<dbReference type="GO" id="GO:0003677">
    <property type="term" value="F:DNA binding"/>
    <property type="evidence" value="ECO:0007669"/>
    <property type="project" value="InterPro"/>
</dbReference>
<proteinExistence type="predicted"/>
<sequence length="434" mass="46551">MRAALKDRHFGRLFAAYRKESNPHVSQAALGRWLGLTQAQVSRLEAPDARPPSNLVNLERWAKALQVPPALLWFSVSHTVNELAGSGDDSSVGRVQRRQFFRTAGVGATAIGASLLGAGPAVAASPPKPRSTDVEIVRDMTATFRRLDNRFGGGHSRATTTITNYLTSTVAPMLKDTTRKAAAREELLGAAAELHQVAGWIAFDVGNATEGQRRLRDALKLSQDAGDDALEAEMLAAMSHHAAFNGAPEVAVDMALAARRTSKRSGLAALQAEAAVLEAHGHALQANPSACFAALSEAERAFERFSPGSGPAWLNYFDSAYLSAKFAHVFRDLGSAAEAEQFARRALGMDDGYERGRLFNTALLASTLADQGRVDEACVEATAAVRMSEQVRSIRGGAYLADVGRRLSPYRGDRRVRALYAQMDAAGVPTPVQR</sequence>
<accession>A0A3R9DZ39</accession>
<evidence type="ECO:0000313" key="1">
    <source>
        <dbReference type="EMBL" id="RSD16603.1"/>
    </source>
</evidence>
<dbReference type="SUPFAM" id="SSF47413">
    <property type="entry name" value="lambda repressor-like DNA-binding domains"/>
    <property type="match status" value="1"/>
</dbReference>